<proteinExistence type="predicted"/>
<dbReference type="PANTHER" id="PTHR38813">
    <property type="match status" value="1"/>
</dbReference>
<dbReference type="InterPro" id="IPR052747">
    <property type="entry name" value="TA_system_RelE_toxin"/>
</dbReference>
<organism evidence="1">
    <name type="scientific">Siphoviridae sp. cto3L1</name>
    <dbReference type="NCBI Taxonomy" id="2827942"/>
    <lineage>
        <taxon>Viruses</taxon>
        <taxon>Duplodnaviria</taxon>
        <taxon>Heunggongvirae</taxon>
        <taxon>Uroviricota</taxon>
        <taxon>Caudoviricetes</taxon>
    </lineage>
</organism>
<name>A0A8S5SQJ2_9CAUD</name>
<dbReference type="EMBL" id="BK032650">
    <property type="protein sequence ID" value="DAF53230.1"/>
    <property type="molecule type" value="Genomic_DNA"/>
</dbReference>
<accession>A0A8S5SQJ2</accession>
<dbReference type="Gene3D" id="3.30.2310.20">
    <property type="entry name" value="RelE-like"/>
    <property type="match status" value="1"/>
</dbReference>
<dbReference type="PANTHER" id="PTHR38813:SF1">
    <property type="entry name" value="TOXIN RELE1-RELATED"/>
    <property type="match status" value="1"/>
</dbReference>
<protein>
    <submittedName>
        <fullName evidence="1">Cytotoxic translational repressor</fullName>
    </submittedName>
</protein>
<reference evidence="1" key="1">
    <citation type="journal article" date="2021" name="Proc. Natl. Acad. Sci. U.S.A.">
        <title>A Catalog of Tens of Thousands of Viruses from Human Metagenomes Reveals Hidden Associations with Chronic Diseases.</title>
        <authorList>
            <person name="Tisza M.J."/>
            <person name="Buck C.B."/>
        </authorList>
    </citation>
    <scope>NUCLEOTIDE SEQUENCE</scope>
    <source>
        <strain evidence="1">Cto3L1</strain>
    </source>
</reference>
<dbReference type="InterPro" id="IPR035093">
    <property type="entry name" value="RelE/ParE_toxin_dom_sf"/>
</dbReference>
<sequence length="76" mass="8796">MIQYSKQAIKFLKKQDVPTRKRIVTAINNLPSGDVKKLQGTEGYRLRVGDFRVLFDKNGDILSIEKIENRGQVYKK</sequence>
<evidence type="ECO:0000313" key="1">
    <source>
        <dbReference type="EMBL" id="DAF53230.1"/>
    </source>
</evidence>
<dbReference type="SUPFAM" id="SSF143011">
    <property type="entry name" value="RelE-like"/>
    <property type="match status" value="1"/>
</dbReference>